<dbReference type="NCBIfam" id="TIGR01755">
    <property type="entry name" value="flav_wrbA"/>
    <property type="match status" value="1"/>
</dbReference>
<dbReference type="InterPro" id="IPR010089">
    <property type="entry name" value="Flavoprotein_WrbA-like"/>
</dbReference>
<dbReference type="PANTHER" id="PTHR30546:SF23">
    <property type="entry name" value="FLAVOPROTEIN-LIKE PROTEIN YCP4-RELATED"/>
    <property type="match status" value="1"/>
</dbReference>
<keyword evidence="10" id="KW-1185">Reference proteome</keyword>
<evidence type="ECO:0000256" key="2">
    <source>
        <dbReference type="ARBA" id="ARBA00006961"/>
    </source>
</evidence>
<dbReference type="EMBL" id="JAHUZD010000026">
    <property type="protein sequence ID" value="KAI3405954.1"/>
    <property type="molecule type" value="Genomic_DNA"/>
</dbReference>
<dbReference type="SUPFAM" id="SSF52218">
    <property type="entry name" value="Flavoproteins"/>
    <property type="match status" value="1"/>
</dbReference>
<name>A0AAI9T069_9ASCO</name>
<gene>
    <name evidence="9" type="ORF">KGF56_001173</name>
</gene>
<comment type="similarity">
    <text evidence="2">Belongs to the WrbA family.</text>
</comment>
<dbReference type="InterPro" id="IPR005025">
    <property type="entry name" value="FMN_Rdtase-like_dom"/>
</dbReference>
<feature type="region of interest" description="Disordered" evidence="7">
    <location>
        <begin position="209"/>
        <end position="279"/>
    </location>
</feature>
<dbReference type="GO" id="GO:0003955">
    <property type="term" value="F:NAD(P)H dehydrogenase (quinone) activity"/>
    <property type="evidence" value="ECO:0007669"/>
    <property type="project" value="InterPro"/>
</dbReference>
<evidence type="ECO:0000256" key="7">
    <source>
        <dbReference type="SAM" id="MobiDB-lite"/>
    </source>
</evidence>
<feature type="compositionally biased region" description="Low complexity" evidence="7">
    <location>
        <begin position="222"/>
        <end position="264"/>
    </location>
</feature>
<evidence type="ECO:0000256" key="5">
    <source>
        <dbReference type="ARBA" id="ARBA00023136"/>
    </source>
</evidence>
<dbReference type="FunFam" id="3.40.50.360:FF:000001">
    <property type="entry name" value="NAD(P)H dehydrogenase (Quinone) FQR1-like"/>
    <property type="match status" value="1"/>
</dbReference>
<evidence type="ECO:0000256" key="6">
    <source>
        <dbReference type="ARBA" id="ARBA00053955"/>
    </source>
</evidence>
<dbReference type="PROSITE" id="PS50902">
    <property type="entry name" value="FLAVODOXIN_LIKE"/>
    <property type="match status" value="1"/>
</dbReference>
<evidence type="ECO:0000256" key="3">
    <source>
        <dbReference type="ARBA" id="ARBA00022475"/>
    </source>
</evidence>
<dbReference type="GeneID" id="73378790"/>
<dbReference type="NCBIfam" id="NF002999">
    <property type="entry name" value="PRK03767.1"/>
    <property type="match status" value="1"/>
</dbReference>
<evidence type="ECO:0000256" key="4">
    <source>
        <dbReference type="ARBA" id="ARBA00023026"/>
    </source>
</evidence>
<evidence type="ECO:0000313" key="9">
    <source>
        <dbReference type="EMBL" id="KAI3405954.1"/>
    </source>
</evidence>
<keyword evidence="5" id="KW-0472">Membrane</keyword>
<comment type="function">
    <text evidence="6">Flavodoxin-like protein (FLP) that plays a role in cell wall integrity, oxidative stress protection and virulence. FLPs act as NAD(P)H quinone oxidoreductases. Reduces ubiquinone (coenzyme Q), enabling it to serve as an antioxidant in the membrane.</text>
</comment>
<dbReference type="GO" id="GO:0010181">
    <property type="term" value="F:FMN binding"/>
    <property type="evidence" value="ECO:0007669"/>
    <property type="project" value="InterPro"/>
</dbReference>
<evidence type="ECO:0000256" key="1">
    <source>
        <dbReference type="ARBA" id="ARBA00004202"/>
    </source>
</evidence>
<keyword evidence="4" id="KW-0843">Virulence</keyword>
<feature type="domain" description="Flavodoxin-like" evidence="8">
    <location>
        <begin position="3"/>
        <end position="192"/>
    </location>
</feature>
<dbReference type="InterPro" id="IPR029039">
    <property type="entry name" value="Flavoprotein-like_sf"/>
</dbReference>
<dbReference type="GO" id="GO:0034599">
    <property type="term" value="P:cellular response to oxidative stress"/>
    <property type="evidence" value="ECO:0007669"/>
    <property type="project" value="UniProtKB-ARBA"/>
</dbReference>
<accession>A0AAI9T069</accession>
<organism evidence="9 10">
    <name type="scientific">Candida oxycetoniae</name>
    <dbReference type="NCBI Taxonomy" id="497107"/>
    <lineage>
        <taxon>Eukaryota</taxon>
        <taxon>Fungi</taxon>
        <taxon>Dikarya</taxon>
        <taxon>Ascomycota</taxon>
        <taxon>Saccharomycotina</taxon>
        <taxon>Pichiomycetes</taxon>
        <taxon>Debaryomycetaceae</taxon>
        <taxon>Candida/Lodderomyces clade</taxon>
        <taxon>Candida</taxon>
    </lineage>
</organism>
<keyword evidence="3" id="KW-1003">Cell membrane</keyword>
<dbReference type="PANTHER" id="PTHR30546">
    <property type="entry name" value="FLAVODOXIN-RELATED PROTEIN WRBA-RELATED"/>
    <property type="match status" value="1"/>
</dbReference>
<evidence type="ECO:0000259" key="8">
    <source>
        <dbReference type="PROSITE" id="PS50902"/>
    </source>
</evidence>
<dbReference type="InterPro" id="IPR008254">
    <property type="entry name" value="Flavodoxin/NO_synth"/>
</dbReference>
<reference evidence="9" key="1">
    <citation type="journal article" date="2022" name="DNA Res.">
        <title>Genome analysis of five recently described species of the CUG-Ser clade uncovers Candida theae as a new hybrid lineage with pathogenic potential in the Candida parapsilosis species complex.</title>
        <authorList>
            <person name="Mixao V."/>
            <person name="Del Olmo V."/>
            <person name="Hegedusova E."/>
            <person name="Saus E."/>
            <person name="Pryszcz L."/>
            <person name="Cillingova A."/>
            <person name="Nosek J."/>
            <person name="Gabaldon T."/>
        </authorList>
    </citation>
    <scope>NUCLEOTIDE SEQUENCE</scope>
    <source>
        <strain evidence="9">CBS 10844</strain>
    </source>
</reference>
<dbReference type="GO" id="GO:0005886">
    <property type="term" value="C:plasma membrane"/>
    <property type="evidence" value="ECO:0007669"/>
    <property type="project" value="UniProtKB-SubCell"/>
</dbReference>
<dbReference type="Proteomes" id="UP001202479">
    <property type="component" value="Unassembled WGS sequence"/>
</dbReference>
<sequence>MKIAIIQYSTYGHITTLAKAVQEGVEKAGYKADLFQIPETLPQNVLDQIHAPPKPKEIPIATLETLTSYDAFLFGVPTRFGTGPAQLFDYWAATGGLWAQGALDGKPAGVFVSTGTQGGGQETTVRNTLNFLVHHGLIYVPLGYAKAFQYQANLDEIHGGSPYGAGTLAAGDGSRQPSELELKIATIQGESFAQTAARFVDGAEAAAAKENKKKEQVPTESNKAAAPNTTTTTTTAPTEKAADGAASSAPAPAQQRAAQQTTKAPESTDKSFCSKCTIM</sequence>
<dbReference type="Gene3D" id="3.40.50.360">
    <property type="match status" value="1"/>
</dbReference>
<comment type="subcellular location">
    <subcellularLocation>
        <location evidence="1">Cell membrane</location>
        <topology evidence="1">Peripheral membrane protein</topology>
    </subcellularLocation>
</comment>
<dbReference type="Pfam" id="PF03358">
    <property type="entry name" value="FMN_red"/>
    <property type="match status" value="1"/>
</dbReference>
<evidence type="ECO:0000313" key="10">
    <source>
        <dbReference type="Proteomes" id="UP001202479"/>
    </source>
</evidence>
<dbReference type="AlphaFoldDB" id="A0AAI9T069"/>
<dbReference type="RefSeq" id="XP_049181699.1">
    <property type="nucleotide sequence ID" value="XM_049322268.1"/>
</dbReference>
<comment type="caution">
    <text evidence="9">The sequence shown here is derived from an EMBL/GenBank/DDBJ whole genome shotgun (WGS) entry which is preliminary data.</text>
</comment>
<protein>
    <submittedName>
        <fullName evidence="9">YCP4</fullName>
    </submittedName>
</protein>
<proteinExistence type="inferred from homology"/>